<dbReference type="OrthoDB" id="9798107at2"/>
<feature type="binding site" evidence="3">
    <location>
        <position position="49"/>
    </location>
    <ligand>
        <name>Mg(2+)</name>
        <dbReference type="ChEBI" id="CHEBI:18420"/>
        <label>1</label>
    </ligand>
</feature>
<name>A0A7K0E177_9NOCA</name>
<evidence type="ECO:0000256" key="3">
    <source>
        <dbReference type="PIRSR" id="PIRSR605502-1"/>
    </source>
</evidence>
<organism evidence="4 5">
    <name type="scientific">Nocardia aurantia</name>
    <dbReference type="NCBI Taxonomy" id="2585199"/>
    <lineage>
        <taxon>Bacteria</taxon>
        <taxon>Bacillati</taxon>
        <taxon>Actinomycetota</taxon>
        <taxon>Actinomycetes</taxon>
        <taxon>Mycobacteriales</taxon>
        <taxon>Nocardiaceae</taxon>
        <taxon>Nocardia</taxon>
    </lineage>
</organism>
<keyword evidence="3" id="KW-0479">Metal-binding</keyword>
<dbReference type="RefSeq" id="WP_153348966.1">
    <property type="nucleotide sequence ID" value="NZ_WEGI01000023.1"/>
</dbReference>
<dbReference type="PANTHER" id="PTHR16222">
    <property type="entry name" value="ADP-RIBOSYLGLYCOHYDROLASE"/>
    <property type="match status" value="1"/>
</dbReference>
<dbReference type="Pfam" id="PF03747">
    <property type="entry name" value="ADP_ribosyl_GH"/>
    <property type="match status" value="1"/>
</dbReference>
<feature type="binding site" evidence="3">
    <location>
        <position position="48"/>
    </location>
    <ligand>
        <name>Mg(2+)</name>
        <dbReference type="ChEBI" id="CHEBI:18420"/>
        <label>1</label>
    </ligand>
</feature>
<comment type="cofactor">
    <cofactor evidence="3">
        <name>Mg(2+)</name>
        <dbReference type="ChEBI" id="CHEBI:18420"/>
    </cofactor>
    <text evidence="3">Binds 2 magnesium ions per subunit.</text>
</comment>
<dbReference type="InterPro" id="IPR036705">
    <property type="entry name" value="Ribosyl_crysJ1_sf"/>
</dbReference>
<keyword evidence="5" id="KW-1185">Reference proteome</keyword>
<evidence type="ECO:0000256" key="1">
    <source>
        <dbReference type="ARBA" id="ARBA00010702"/>
    </source>
</evidence>
<keyword evidence="2" id="KW-0378">Hydrolase</keyword>
<comment type="similarity">
    <text evidence="1">Belongs to the ADP-ribosylglycohydrolase family.</text>
</comment>
<evidence type="ECO:0000313" key="4">
    <source>
        <dbReference type="EMBL" id="MQY31745.1"/>
    </source>
</evidence>
<gene>
    <name evidence="4" type="ORF">NRB56_73550</name>
</gene>
<dbReference type="InterPro" id="IPR050792">
    <property type="entry name" value="ADP-ribosylglycohydrolase"/>
</dbReference>
<dbReference type="EMBL" id="WEGI01000023">
    <property type="protein sequence ID" value="MQY31745.1"/>
    <property type="molecule type" value="Genomic_DNA"/>
</dbReference>
<evidence type="ECO:0000313" key="5">
    <source>
        <dbReference type="Proteomes" id="UP000431401"/>
    </source>
</evidence>
<dbReference type="SUPFAM" id="SSF101478">
    <property type="entry name" value="ADP-ribosylglycohydrolase"/>
    <property type="match status" value="1"/>
</dbReference>
<dbReference type="Proteomes" id="UP000431401">
    <property type="component" value="Unassembled WGS sequence"/>
</dbReference>
<dbReference type="InterPro" id="IPR005502">
    <property type="entry name" value="Ribosyl_crysJ1"/>
</dbReference>
<reference evidence="4 5" key="1">
    <citation type="submission" date="2019-10" db="EMBL/GenBank/DDBJ databases">
        <title>Nocardia macrotermitis sp. nov. and Nocardia aurantia sp. nov., isolated from the gut of fungus growing-termite Macrotermes natalensis.</title>
        <authorList>
            <person name="Benndorf R."/>
            <person name="Schwitalla J."/>
            <person name="Martin K."/>
            <person name="De Beer W."/>
            <person name="Kaster A.-K."/>
            <person name="Vollmers J."/>
            <person name="Poulsen M."/>
            <person name="Beemelmanns C."/>
        </authorList>
    </citation>
    <scope>NUCLEOTIDE SEQUENCE [LARGE SCALE GENOMIC DNA]</scope>
    <source>
        <strain evidence="4 5">RB56</strain>
    </source>
</reference>
<accession>A0A7K0E177</accession>
<protein>
    <recommendedName>
        <fullName evidence="6">ADP-ribosylglycohydrolase</fullName>
    </recommendedName>
</protein>
<evidence type="ECO:0000256" key="2">
    <source>
        <dbReference type="ARBA" id="ARBA00022801"/>
    </source>
</evidence>
<dbReference type="Gene3D" id="1.10.4080.10">
    <property type="entry name" value="ADP-ribosylation/Crystallin J1"/>
    <property type="match status" value="1"/>
</dbReference>
<dbReference type="GO" id="GO:0016787">
    <property type="term" value="F:hydrolase activity"/>
    <property type="evidence" value="ECO:0007669"/>
    <property type="project" value="UniProtKB-KW"/>
</dbReference>
<dbReference type="GO" id="GO:0046872">
    <property type="term" value="F:metal ion binding"/>
    <property type="evidence" value="ECO:0007669"/>
    <property type="project" value="UniProtKB-KW"/>
</dbReference>
<evidence type="ECO:0008006" key="6">
    <source>
        <dbReference type="Google" id="ProtNLM"/>
    </source>
</evidence>
<feature type="binding site" evidence="3">
    <location>
        <position position="47"/>
    </location>
    <ligand>
        <name>Mg(2+)</name>
        <dbReference type="ChEBI" id="CHEBI:18420"/>
        <label>1</label>
    </ligand>
</feature>
<keyword evidence="3" id="KW-0460">Magnesium</keyword>
<sequence>MLVESAIGDAYGAGFEYAEAEFVARHNTMRDYVQNPIHLGLRPGAYTDDTQMSVAVAEVLVAGGHWSRERLAEQFVLAYRRDERVGYSRRFQSFLDGAHTGAELLRRIDPVSDKSGAAMRAGPIGLLPDVDDVLDRARLQASITHDTPSGIEAAQAAALAVHYCHHELGPVAQLPEWVAGRLGPEWARPWQGKVGAKGWMSVRAAVTAVATGRGLTEILRTCVAFTGDVDTVGTIALAAASRSTEIAQDLPDALITGLENGRFGRDYLRELDTRLLAAFAR</sequence>
<proteinExistence type="inferred from homology"/>
<dbReference type="PANTHER" id="PTHR16222:SF24">
    <property type="entry name" value="ADP-RIBOSYLHYDROLASE ARH3"/>
    <property type="match status" value="1"/>
</dbReference>
<dbReference type="AlphaFoldDB" id="A0A7K0E177"/>
<comment type="caution">
    <text evidence="4">The sequence shown here is derived from an EMBL/GenBank/DDBJ whole genome shotgun (WGS) entry which is preliminary data.</text>
</comment>